<protein>
    <submittedName>
        <fullName evidence="1">Uncharacterized protein</fullName>
    </submittedName>
</protein>
<dbReference type="EMBL" id="UOFN01000128">
    <property type="protein sequence ID" value="VAW80506.1"/>
    <property type="molecule type" value="Genomic_DNA"/>
</dbReference>
<sequence>MNQTPSSNRNLEPPLTVLRIDALPVYPVVDRATASLA</sequence>
<name>A0A3B0ZIH9_9ZZZZ</name>
<proteinExistence type="predicted"/>
<organism evidence="1">
    <name type="scientific">hydrothermal vent metagenome</name>
    <dbReference type="NCBI Taxonomy" id="652676"/>
    <lineage>
        <taxon>unclassified sequences</taxon>
        <taxon>metagenomes</taxon>
        <taxon>ecological metagenomes</taxon>
    </lineage>
</organism>
<dbReference type="AlphaFoldDB" id="A0A3B0ZIH9"/>
<accession>A0A3B0ZIH9</accession>
<evidence type="ECO:0000313" key="1">
    <source>
        <dbReference type="EMBL" id="VAW80506.1"/>
    </source>
</evidence>
<reference evidence="1" key="1">
    <citation type="submission" date="2018-06" db="EMBL/GenBank/DDBJ databases">
        <authorList>
            <person name="Zhirakovskaya E."/>
        </authorList>
    </citation>
    <scope>NUCLEOTIDE SEQUENCE</scope>
</reference>
<gene>
    <name evidence="1" type="ORF">MNBD_GAMMA15-695</name>
</gene>